<dbReference type="Proteomes" id="UP000831768">
    <property type="component" value="Chromosome"/>
</dbReference>
<dbReference type="CDD" id="cd00090">
    <property type="entry name" value="HTH_ARSR"/>
    <property type="match status" value="2"/>
</dbReference>
<feature type="region of interest" description="Disordered" evidence="1">
    <location>
        <begin position="167"/>
        <end position="295"/>
    </location>
</feature>
<dbReference type="EMBL" id="CP096019">
    <property type="protein sequence ID" value="UPM44033.1"/>
    <property type="molecule type" value="Genomic_DNA"/>
</dbReference>
<dbReference type="Pfam" id="PF01022">
    <property type="entry name" value="HTH_5"/>
    <property type="match status" value="2"/>
</dbReference>
<dbReference type="AlphaFoldDB" id="A0A8U0A7P5"/>
<feature type="compositionally biased region" description="Low complexity" evidence="1">
    <location>
        <begin position="208"/>
        <end position="253"/>
    </location>
</feature>
<dbReference type="GO" id="GO:0003700">
    <property type="term" value="F:DNA-binding transcription factor activity"/>
    <property type="evidence" value="ECO:0007669"/>
    <property type="project" value="InterPro"/>
</dbReference>
<accession>A0A8U0A7P5</accession>
<proteinExistence type="predicted"/>
<feature type="compositionally biased region" description="Basic and acidic residues" evidence="1">
    <location>
        <begin position="31"/>
        <end position="51"/>
    </location>
</feature>
<evidence type="ECO:0000313" key="4">
    <source>
        <dbReference type="Proteomes" id="UP000831768"/>
    </source>
</evidence>
<evidence type="ECO:0000256" key="1">
    <source>
        <dbReference type="SAM" id="MobiDB-lite"/>
    </source>
</evidence>
<evidence type="ECO:0000313" key="3">
    <source>
        <dbReference type="EMBL" id="UPM44033.1"/>
    </source>
</evidence>
<sequence>MVSQHSKRVALTVVFVIAVLVPVLGTSVAHPVDRNTTPKDDTSVRENHRSDDCRLSVRSAVVADGKADIDTTSVATPSNASERDERSFSVDSGDETIKETLQFLLPCQNVTGRETDDGTLLRLEQITTATLGTLNRTGSGVTTVVDTGEHSVVEIVNGTVAVVRSTIGTEQPPTPTESDEKAPGEPEVERTEPPPIERTTSTDTRQRSVSPTPVEEVTPTAPPTTSSPTATTTPEPTTRSTTTETTTPEPTTADRSPDRETLTAVSLSVPVRSSSNDSDDGSNPPSGKGLPFEPERETGAAVGLGATVVRMLFTHGSTASETISRPHDVGSIHIRHTTVIDSLSRVMVLLRYSRYDDSDPLEHDGRAIVFEAIEETPGIYLSAISDHTEYSLSTLRHHLRVLEREGLIMSVKVHGKRRFYPVDTEWIELTAALGEEATANVIEALCHLGPATVSELADELDRDPSTVTHHLQRLDDDEIVRRQRSGRVVMNRLSDDVVTYLTERPERLPIASSAD</sequence>
<feature type="compositionally biased region" description="Basic and acidic residues" evidence="1">
    <location>
        <begin position="178"/>
        <end position="192"/>
    </location>
</feature>
<reference evidence="3" key="1">
    <citation type="submission" date="2022-04" db="EMBL/GenBank/DDBJ databases">
        <title>Halocatena sp. nov., isolated from a salt lake.</title>
        <authorList>
            <person name="Cui H.-L."/>
        </authorList>
    </citation>
    <scope>NUCLEOTIDE SEQUENCE</scope>
    <source>
        <strain evidence="3">AD-1</strain>
    </source>
</reference>
<feature type="domain" description="HTH arsR-type" evidence="2">
    <location>
        <begin position="418"/>
        <end position="513"/>
    </location>
</feature>
<organism evidence="3 4">
    <name type="scientific">Halocatena salina</name>
    <dbReference type="NCBI Taxonomy" id="2934340"/>
    <lineage>
        <taxon>Archaea</taxon>
        <taxon>Methanobacteriati</taxon>
        <taxon>Methanobacteriota</taxon>
        <taxon>Stenosarchaea group</taxon>
        <taxon>Halobacteria</taxon>
        <taxon>Halobacteriales</taxon>
        <taxon>Natronomonadaceae</taxon>
        <taxon>Halocatena</taxon>
    </lineage>
</organism>
<feature type="compositionally biased region" description="Low complexity" evidence="1">
    <location>
        <begin position="273"/>
        <end position="287"/>
    </location>
</feature>
<keyword evidence="4" id="KW-1185">Reference proteome</keyword>
<gene>
    <name evidence="3" type="ORF">MW046_06210</name>
</gene>
<dbReference type="KEGG" id="haad:MW046_06210"/>
<dbReference type="InterPro" id="IPR011991">
    <property type="entry name" value="ArsR-like_HTH"/>
</dbReference>
<dbReference type="PROSITE" id="PS50987">
    <property type="entry name" value="HTH_ARSR_2"/>
    <property type="match status" value="1"/>
</dbReference>
<dbReference type="SMART" id="SM00418">
    <property type="entry name" value="HTH_ARSR"/>
    <property type="match status" value="1"/>
</dbReference>
<feature type="compositionally biased region" description="Polar residues" evidence="1">
    <location>
        <begin position="71"/>
        <end position="80"/>
    </location>
</feature>
<dbReference type="RefSeq" id="WP_247994690.1">
    <property type="nucleotide sequence ID" value="NZ_CP096019.1"/>
</dbReference>
<dbReference type="PANTHER" id="PTHR36216:SF1">
    <property type="entry name" value="HTH ARSR-TYPE DOMAIN-CONTAINING PROTEIN"/>
    <property type="match status" value="1"/>
</dbReference>
<dbReference type="SUPFAM" id="SSF46785">
    <property type="entry name" value="Winged helix' DNA-binding domain"/>
    <property type="match status" value="2"/>
</dbReference>
<dbReference type="InterPro" id="IPR036388">
    <property type="entry name" value="WH-like_DNA-bd_sf"/>
</dbReference>
<feature type="region of interest" description="Disordered" evidence="1">
    <location>
        <begin position="30"/>
        <end position="51"/>
    </location>
</feature>
<dbReference type="InterPro" id="IPR001845">
    <property type="entry name" value="HTH_ArsR_DNA-bd_dom"/>
</dbReference>
<dbReference type="InterPro" id="IPR036390">
    <property type="entry name" value="WH_DNA-bd_sf"/>
</dbReference>
<protein>
    <submittedName>
        <fullName evidence="3">ArsR family transcriptional regulator</fullName>
    </submittedName>
</protein>
<name>A0A8U0A7P5_9EURY</name>
<dbReference type="Gene3D" id="1.10.10.10">
    <property type="entry name" value="Winged helix-like DNA-binding domain superfamily/Winged helix DNA-binding domain"/>
    <property type="match status" value="2"/>
</dbReference>
<evidence type="ECO:0000259" key="2">
    <source>
        <dbReference type="PROSITE" id="PS50987"/>
    </source>
</evidence>
<dbReference type="GeneID" id="71927623"/>
<feature type="region of interest" description="Disordered" evidence="1">
    <location>
        <begin position="71"/>
        <end position="90"/>
    </location>
</feature>
<dbReference type="PANTHER" id="PTHR36216">
    <property type="entry name" value="TRANSCRIPTIONAL REGULATOR, TRMB"/>
    <property type="match status" value="1"/>
</dbReference>